<feature type="transmembrane region" description="Helical" evidence="1">
    <location>
        <begin position="237"/>
        <end position="258"/>
    </location>
</feature>
<keyword evidence="1" id="KW-0472">Membrane</keyword>
<reference evidence="2 3" key="1">
    <citation type="submission" date="2019-06" db="EMBL/GenBank/DDBJ databases">
        <authorList>
            <person name="Broberg M."/>
        </authorList>
    </citation>
    <scope>NUCLEOTIDE SEQUENCE [LARGE SCALE GENOMIC DNA]</scope>
</reference>
<proteinExistence type="predicted"/>
<sequence length="356" mass="37729">MAPSRRSARAAAEPIASPAVDSNELTVVDKITKTAELVVPKEITAVSRDLAAARPTLPTQAQFPLAVVLSFATAGIGYRVLGELTNNELAAVTQAQDTWGEVAVLAGWKVIELAVGWFGNLDSLDVATMNLLSHGPVFYLLSTFYNLSPATAISALVVDIASVALPFYGLRPLSAVHTPSAKVPNRELTDIGLQIYTAALATGIYTVIIVLSLQFILPRVLILYFSHLPTLVPAYTASYTTLLPVTVAFGAAASNFIFAPFATTGKAREDERIGQFDPASASLGETVWWNVWGYTAKTKVVIRRTAITALVTAISTYLSCRMTIYGVEPTGAAVYAAVWVFAALFSGVGLGLVGGD</sequence>
<protein>
    <submittedName>
        <fullName evidence="2">Uncharacterized protein</fullName>
    </submittedName>
</protein>
<dbReference type="Proteomes" id="UP000766486">
    <property type="component" value="Unassembled WGS sequence"/>
</dbReference>
<feature type="transmembrane region" description="Helical" evidence="1">
    <location>
        <begin position="306"/>
        <end position="327"/>
    </location>
</feature>
<dbReference type="EMBL" id="CABFNS010000466">
    <property type="protein sequence ID" value="VUC21878.1"/>
    <property type="molecule type" value="Genomic_DNA"/>
</dbReference>
<name>A0ABY6TUL7_BIOOC</name>
<evidence type="ECO:0000313" key="3">
    <source>
        <dbReference type="Proteomes" id="UP000766486"/>
    </source>
</evidence>
<accession>A0ABY6TUL7</accession>
<organism evidence="2 3">
    <name type="scientific">Bionectria ochroleuca</name>
    <name type="common">Gliocladium roseum</name>
    <dbReference type="NCBI Taxonomy" id="29856"/>
    <lineage>
        <taxon>Eukaryota</taxon>
        <taxon>Fungi</taxon>
        <taxon>Dikarya</taxon>
        <taxon>Ascomycota</taxon>
        <taxon>Pezizomycotina</taxon>
        <taxon>Sordariomycetes</taxon>
        <taxon>Hypocreomycetidae</taxon>
        <taxon>Hypocreales</taxon>
        <taxon>Bionectriaceae</taxon>
        <taxon>Clonostachys</taxon>
    </lineage>
</organism>
<evidence type="ECO:0000256" key="1">
    <source>
        <dbReference type="SAM" id="Phobius"/>
    </source>
</evidence>
<keyword evidence="1" id="KW-1133">Transmembrane helix</keyword>
<keyword evidence="3" id="KW-1185">Reference proteome</keyword>
<evidence type="ECO:0000313" key="2">
    <source>
        <dbReference type="EMBL" id="VUC21878.1"/>
    </source>
</evidence>
<gene>
    <name evidence="2" type="ORF">CLO192961_LOCUS67592</name>
</gene>
<feature type="transmembrane region" description="Helical" evidence="1">
    <location>
        <begin position="191"/>
        <end position="217"/>
    </location>
</feature>
<comment type="caution">
    <text evidence="2">The sequence shown here is derived from an EMBL/GenBank/DDBJ whole genome shotgun (WGS) entry which is preliminary data.</text>
</comment>
<feature type="transmembrane region" description="Helical" evidence="1">
    <location>
        <begin position="333"/>
        <end position="353"/>
    </location>
</feature>
<keyword evidence="1" id="KW-0812">Transmembrane</keyword>